<dbReference type="EMBL" id="JADIMS010000034">
    <property type="protein sequence ID" value="MBO8449849.1"/>
    <property type="molecule type" value="Genomic_DNA"/>
</dbReference>
<dbReference type="Gene3D" id="3.30.470.20">
    <property type="entry name" value="ATP-grasp fold, B domain"/>
    <property type="match status" value="1"/>
</dbReference>
<evidence type="ECO:0000256" key="13">
    <source>
        <dbReference type="PROSITE-ProRule" id="PRU00409"/>
    </source>
</evidence>
<dbReference type="Gene3D" id="3.40.50.20">
    <property type="match status" value="1"/>
</dbReference>
<evidence type="ECO:0000256" key="8">
    <source>
        <dbReference type="ARBA" id="ARBA00022840"/>
    </source>
</evidence>
<comment type="cofactor">
    <cofactor evidence="2">
        <name>Mg(2+)</name>
        <dbReference type="ChEBI" id="CHEBI:18420"/>
    </cofactor>
</comment>
<dbReference type="PROSITE" id="PS50975">
    <property type="entry name" value="ATP_GRASP"/>
    <property type="match status" value="1"/>
</dbReference>
<reference evidence="15" key="1">
    <citation type="submission" date="2020-10" db="EMBL/GenBank/DDBJ databases">
        <authorList>
            <person name="Gilroy R."/>
        </authorList>
    </citation>
    <scope>NUCLEOTIDE SEQUENCE</scope>
    <source>
        <strain evidence="15">B3-4054</strain>
    </source>
</reference>
<dbReference type="InterPro" id="IPR037123">
    <property type="entry name" value="PRibGlycinamide_synth_C_sf"/>
</dbReference>
<evidence type="ECO:0000256" key="9">
    <source>
        <dbReference type="ARBA" id="ARBA00038345"/>
    </source>
</evidence>
<proteinExistence type="inferred from homology"/>
<evidence type="ECO:0000313" key="15">
    <source>
        <dbReference type="EMBL" id="MBO8449849.1"/>
    </source>
</evidence>
<dbReference type="InterPro" id="IPR000115">
    <property type="entry name" value="PRibGlycinamide_synth"/>
</dbReference>
<evidence type="ECO:0000256" key="11">
    <source>
        <dbReference type="ARBA" id="ARBA00042864"/>
    </source>
</evidence>
<dbReference type="SMART" id="SM01209">
    <property type="entry name" value="GARS_A"/>
    <property type="match status" value="1"/>
</dbReference>
<evidence type="ECO:0000256" key="1">
    <source>
        <dbReference type="ARBA" id="ARBA00001936"/>
    </source>
</evidence>
<dbReference type="InterPro" id="IPR011761">
    <property type="entry name" value="ATP-grasp"/>
</dbReference>
<evidence type="ECO:0000256" key="10">
    <source>
        <dbReference type="ARBA" id="ARBA00042242"/>
    </source>
</evidence>
<accession>A0A9D9HGD4</accession>
<dbReference type="GO" id="GO:0046872">
    <property type="term" value="F:metal ion binding"/>
    <property type="evidence" value="ECO:0007669"/>
    <property type="project" value="InterPro"/>
</dbReference>
<dbReference type="EC" id="6.3.4.13" evidence="4 12"/>
<comment type="pathway">
    <text evidence="3 12">Purine metabolism; IMP biosynthesis via de novo pathway; N(1)-(5-phospho-D-ribosyl)glycinamide from 5-phospho-alpha-D-ribose 1-diphosphate: step 2/2.</text>
</comment>
<evidence type="ECO:0000256" key="7">
    <source>
        <dbReference type="ARBA" id="ARBA00022755"/>
    </source>
</evidence>
<comment type="caution">
    <text evidence="15">The sequence shown here is derived from an EMBL/GenBank/DDBJ whole genome shotgun (WGS) entry which is preliminary data.</text>
</comment>
<reference evidence="15" key="2">
    <citation type="journal article" date="2021" name="PeerJ">
        <title>Extensive microbial diversity within the chicken gut microbiome revealed by metagenomics and culture.</title>
        <authorList>
            <person name="Gilroy R."/>
            <person name="Ravi A."/>
            <person name="Getino M."/>
            <person name="Pursley I."/>
            <person name="Horton D.L."/>
            <person name="Alikhan N.F."/>
            <person name="Baker D."/>
            <person name="Gharbi K."/>
            <person name="Hall N."/>
            <person name="Watson M."/>
            <person name="Adriaenssens E.M."/>
            <person name="Foster-Nyarko E."/>
            <person name="Jarju S."/>
            <person name="Secka A."/>
            <person name="Antonio M."/>
            <person name="Oren A."/>
            <person name="Chaudhuri R.R."/>
            <person name="La Ragione R."/>
            <person name="Hildebrand F."/>
            <person name="Pallen M.J."/>
        </authorList>
    </citation>
    <scope>NUCLEOTIDE SEQUENCE</scope>
    <source>
        <strain evidence="15">B3-4054</strain>
    </source>
</reference>
<dbReference type="NCBIfam" id="TIGR00877">
    <property type="entry name" value="purD"/>
    <property type="match status" value="1"/>
</dbReference>
<dbReference type="Gene3D" id="3.90.600.10">
    <property type="entry name" value="Phosphoribosylglycinamide synthetase, C-terminal domain"/>
    <property type="match status" value="1"/>
</dbReference>
<dbReference type="GO" id="GO:0006189">
    <property type="term" value="P:'de novo' IMP biosynthetic process"/>
    <property type="evidence" value="ECO:0007669"/>
    <property type="project" value="UniProtKB-UniRule"/>
</dbReference>
<comment type="similarity">
    <text evidence="9 12">Belongs to the GARS family.</text>
</comment>
<gene>
    <name evidence="12 15" type="primary">purD</name>
    <name evidence="15" type="ORF">IAA96_01940</name>
</gene>
<evidence type="ECO:0000256" key="3">
    <source>
        <dbReference type="ARBA" id="ARBA00005174"/>
    </source>
</evidence>
<dbReference type="InterPro" id="IPR020559">
    <property type="entry name" value="PRibGlycinamide_synth_CS"/>
</dbReference>
<dbReference type="InterPro" id="IPR020560">
    <property type="entry name" value="PRibGlycinamide_synth_C-dom"/>
</dbReference>
<dbReference type="GO" id="GO:0004637">
    <property type="term" value="F:phosphoribosylamine-glycine ligase activity"/>
    <property type="evidence" value="ECO:0007669"/>
    <property type="project" value="UniProtKB-UniRule"/>
</dbReference>
<dbReference type="PANTHER" id="PTHR43472:SF1">
    <property type="entry name" value="PHOSPHORIBOSYLAMINE--GLYCINE LIGASE, CHLOROPLASTIC"/>
    <property type="match status" value="1"/>
</dbReference>
<dbReference type="SUPFAM" id="SSF56059">
    <property type="entry name" value="Glutathione synthetase ATP-binding domain-like"/>
    <property type="match status" value="1"/>
</dbReference>
<dbReference type="Gene3D" id="3.30.1490.20">
    <property type="entry name" value="ATP-grasp fold, A domain"/>
    <property type="match status" value="1"/>
</dbReference>
<dbReference type="SMART" id="SM01210">
    <property type="entry name" value="GARS_C"/>
    <property type="match status" value="1"/>
</dbReference>
<dbReference type="Pfam" id="PF01071">
    <property type="entry name" value="GARS_A"/>
    <property type="match status" value="1"/>
</dbReference>
<evidence type="ECO:0000256" key="4">
    <source>
        <dbReference type="ARBA" id="ARBA00013255"/>
    </source>
</evidence>
<dbReference type="Pfam" id="PF02844">
    <property type="entry name" value="GARS_N"/>
    <property type="match status" value="1"/>
</dbReference>
<dbReference type="InterPro" id="IPR020561">
    <property type="entry name" value="PRibGlycinamid_synth_ATP-grasp"/>
</dbReference>
<dbReference type="SUPFAM" id="SSF51246">
    <property type="entry name" value="Rudiment single hybrid motif"/>
    <property type="match status" value="1"/>
</dbReference>
<dbReference type="Pfam" id="PF02843">
    <property type="entry name" value="GARS_C"/>
    <property type="match status" value="1"/>
</dbReference>
<evidence type="ECO:0000256" key="2">
    <source>
        <dbReference type="ARBA" id="ARBA00001946"/>
    </source>
</evidence>
<dbReference type="InterPro" id="IPR020562">
    <property type="entry name" value="PRibGlycinamide_synth_N"/>
</dbReference>
<dbReference type="InterPro" id="IPR011054">
    <property type="entry name" value="Rudment_hybrid_motif"/>
</dbReference>
<keyword evidence="6 13" id="KW-0547">Nucleotide-binding</keyword>
<dbReference type="InterPro" id="IPR016185">
    <property type="entry name" value="PreATP-grasp_dom_sf"/>
</dbReference>
<comment type="cofactor">
    <cofactor evidence="1">
        <name>Mn(2+)</name>
        <dbReference type="ChEBI" id="CHEBI:29035"/>
    </cofactor>
</comment>
<evidence type="ECO:0000259" key="14">
    <source>
        <dbReference type="PROSITE" id="PS50975"/>
    </source>
</evidence>
<dbReference type="InterPro" id="IPR013815">
    <property type="entry name" value="ATP_grasp_subdomain_1"/>
</dbReference>
<evidence type="ECO:0000256" key="12">
    <source>
        <dbReference type="HAMAP-Rule" id="MF_00138"/>
    </source>
</evidence>
<dbReference type="PANTHER" id="PTHR43472">
    <property type="entry name" value="PHOSPHORIBOSYLAMINE--GLYCINE LIGASE"/>
    <property type="match status" value="1"/>
</dbReference>
<evidence type="ECO:0000256" key="6">
    <source>
        <dbReference type="ARBA" id="ARBA00022741"/>
    </source>
</evidence>
<dbReference type="HAMAP" id="MF_00138">
    <property type="entry name" value="GARS"/>
    <property type="match status" value="1"/>
</dbReference>
<dbReference type="GO" id="GO:0005524">
    <property type="term" value="F:ATP binding"/>
    <property type="evidence" value="ECO:0007669"/>
    <property type="project" value="UniProtKB-UniRule"/>
</dbReference>
<sequence length="447" mass="45754">MKAMVIGSGGREHAVAWALAKSPGIDEVLCVPGNGGTAAEKKCRNIPVAAGNLPEIVEAAKREFADGDGSFAVIGPENPLADGIADLLNAAGIPVVGPMKAAANLEASKDAAKAFMKKYGVACAASETCTDLETALAAVAKADGAVVVKADGLAAGKGVVVAADKATAEDAVRRFMQDGELGDAGKTLVIEEYLAGEEISVLAAVSVTPESTADGTACILPFMPARDHKRLLDGAEGPNTGGMGAISPVPDLKPEIMQQFQERILEPTLEGLKAEGFDYRGFLFFGLMLTDSGPKLLEYNVRLGDPETQAVLPLLDSDFAELCRAITGGTLASFPLKWKSGCVCAPVAVSAGYPGAYGTGKAIRVDGQKVRSAGGKIFFAGAVQKDGGLYTSGGRVLACAASGETPQEAAQHAYAAMDGVHFDGMFFRKDIGAPGAAVSKTMKGGAQ</sequence>
<dbReference type="GO" id="GO:0009113">
    <property type="term" value="P:purine nucleobase biosynthetic process"/>
    <property type="evidence" value="ECO:0007669"/>
    <property type="project" value="InterPro"/>
</dbReference>
<feature type="domain" description="ATP-grasp" evidence="14">
    <location>
        <begin position="113"/>
        <end position="328"/>
    </location>
</feature>
<dbReference type="AlphaFoldDB" id="A0A9D9HGD4"/>
<evidence type="ECO:0000313" key="16">
    <source>
        <dbReference type="Proteomes" id="UP000823616"/>
    </source>
</evidence>
<protein>
    <recommendedName>
        <fullName evidence="4 12">Phosphoribosylamine--glycine ligase</fullName>
        <ecNumber evidence="4 12">6.3.4.13</ecNumber>
    </recommendedName>
    <alternativeName>
        <fullName evidence="12">GARS</fullName>
    </alternativeName>
    <alternativeName>
        <fullName evidence="10 12">Glycinamide ribonucleotide synthetase</fullName>
    </alternativeName>
    <alternativeName>
        <fullName evidence="11 12">Phosphoribosylglycinamide synthetase</fullName>
    </alternativeName>
</protein>
<organism evidence="15 16">
    <name type="scientific">Candidatus Avitreponema avistercoris</name>
    <dbReference type="NCBI Taxonomy" id="2840705"/>
    <lineage>
        <taxon>Bacteria</taxon>
        <taxon>Pseudomonadati</taxon>
        <taxon>Spirochaetota</taxon>
        <taxon>Spirochaetia</taxon>
        <taxon>Spirochaetales</taxon>
        <taxon>Candidatus Avitreponema</taxon>
    </lineage>
</organism>
<dbReference type="PROSITE" id="PS00184">
    <property type="entry name" value="GARS"/>
    <property type="match status" value="1"/>
</dbReference>
<keyword evidence="5 12" id="KW-0436">Ligase</keyword>
<comment type="catalytic activity">
    <reaction evidence="12">
        <text>5-phospho-beta-D-ribosylamine + glycine + ATP = N(1)-(5-phospho-beta-D-ribosyl)glycinamide + ADP + phosphate + H(+)</text>
        <dbReference type="Rhea" id="RHEA:17453"/>
        <dbReference type="ChEBI" id="CHEBI:15378"/>
        <dbReference type="ChEBI" id="CHEBI:30616"/>
        <dbReference type="ChEBI" id="CHEBI:43474"/>
        <dbReference type="ChEBI" id="CHEBI:57305"/>
        <dbReference type="ChEBI" id="CHEBI:58681"/>
        <dbReference type="ChEBI" id="CHEBI:143788"/>
        <dbReference type="ChEBI" id="CHEBI:456216"/>
        <dbReference type="EC" id="6.3.4.13"/>
    </reaction>
</comment>
<keyword evidence="8 13" id="KW-0067">ATP-binding</keyword>
<dbReference type="SUPFAM" id="SSF52440">
    <property type="entry name" value="PreATP-grasp domain"/>
    <property type="match status" value="1"/>
</dbReference>
<evidence type="ECO:0000256" key="5">
    <source>
        <dbReference type="ARBA" id="ARBA00022598"/>
    </source>
</evidence>
<keyword evidence="7 12" id="KW-0658">Purine biosynthesis</keyword>
<name>A0A9D9HGD4_9SPIR</name>
<dbReference type="Proteomes" id="UP000823616">
    <property type="component" value="Unassembled WGS sequence"/>
</dbReference>